<proteinExistence type="inferred from homology"/>
<evidence type="ECO:0000256" key="1">
    <source>
        <dbReference type="ARBA" id="ARBA00009580"/>
    </source>
</evidence>
<dbReference type="EMBL" id="CP049257">
    <property type="protein sequence ID" value="QIG45052.1"/>
    <property type="molecule type" value="Genomic_DNA"/>
</dbReference>
<evidence type="ECO:0000313" key="3">
    <source>
        <dbReference type="Proteomes" id="UP000502996"/>
    </source>
</evidence>
<dbReference type="KEGG" id="nano:G5V58_21835"/>
<dbReference type="PROSITE" id="PS00383">
    <property type="entry name" value="TYR_PHOSPHATASE_1"/>
    <property type="match status" value="1"/>
</dbReference>
<evidence type="ECO:0000313" key="2">
    <source>
        <dbReference type="EMBL" id="QIG45052.1"/>
    </source>
</evidence>
<dbReference type="Pfam" id="PF13350">
    <property type="entry name" value="Y_phosphatase3"/>
    <property type="match status" value="1"/>
</dbReference>
<dbReference type="AlphaFoldDB" id="A0A6G6WIK7"/>
<comment type="similarity">
    <text evidence="1">Belongs to the protein-tyrosine phosphatase family.</text>
</comment>
<dbReference type="RefSeq" id="WP_165237228.1">
    <property type="nucleotide sequence ID" value="NZ_CP049257.1"/>
</dbReference>
<organism evidence="2 3">
    <name type="scientific">Nocardioides anomalus</name>
    <dbReference type="NCBI Taxonomy" id="2712223"/>
    <lineage>
        <taxon>Bacteria</taxon>
        <taxon>Bacillati</taxon>
        <taxon>Actinomycetota</taxon>
        <taxon>Actinomycetes</taxon>
        <taxon>Propionibacteriales</taxon>
        <taxon>Nocardioidaceae</taxon>
        <taxon>Nocardioides</taxon>
    </lineage>
</organism>
<accession>A0A6G6WIK7</accession>
<sequence length="261" mass="28237">MTDAGDAELGEELVRLASADNFRDVAGPDTAYVAADGTPLRRGVAYRSNELQLSDADATTIAGLGVTDIYDLRTAHEVEEHPDVEVAGATWHHLEVGGIPMLELEHLSTREAADEVMRSVYRSFVESPEARAAFAQLLRHVAEERAGATLFHCAAGKDRTGWGAALLLHVAGVADEVVLEDYLLTNTFSSATREKYLGLVREHLGADKVEVYEVAMLVSEGFLQEALDAVAASYGDLAGYLRDGLGLEEETLARLRARLRA</sequence>
<dbReference type="GO" id="GO:0004721">
    <property type="term" value="F:phosphoprotein phosphatase activity"/>
    <property type="evidence" value="ECO:0007669"/>
    <property type="project" value="InterPro"/>
</dbReference>
<reference evidence="2 3" key="1">
    <citation type="submission" date="2020-02" db="EMBL/GenBank/DDBJ databases">
        <title>Full genome sequence of Nocardioides sp. R-3366.</title>
        <authorList>
            <person name="Im W.-T."/>
        </authorList>
    </citation>
    <scope>NUCLEOTIDE SEQUENCE [LARGE SCALE GENOMIC DNA]</scope>
    <source>
        <strain evidence="2 3">R-3366</strain>
    </source>
</reference>
<dbReference type="PANTHER" id="PTHR31126">
    <property type="entry name" value="TYROSINE-PROTEIN PHOSPHATASE"/>
    <property type="match status" value="1"/>
</dbReference>
<dbReference type="Proteomes" id="UP000502996">
    <property type="component" value="Chromosome"/>
</dbReference>
<dbReference type="InterPro" id="IPR026893">
    <property type="entry name" value="Tyr/Ser_Pase_IphP-type"/>
</dbReference>
<dbReference type="InterPro" id="IPR016130">
    <property type="entry name" value="Tyr_Pase_AS"/>
</dbReference>
<dbReference type="PANTHER" id="PTHR31126:SF1">
    <property type="entry name" value="TYROSINE SPECIFIC PROTEIN PHOSPHATASES DOMAIN-CONTAINING PROTEIN"/>
    <property type="match status" value="1"/>
</dbReference>
<protein>
    <submittedName>
        <fullName evidence="2">Tyrosine-protein phosphatase</fullName>
    </submittedName>
</protein>
<keyword evidence="3" id="KW-1185">Reference proteome</keyword>
<dbReference type="InterPro" id="IPR029021">
    <property type="entry name" value="Prot-tyrosine_phosphatase-like"/>
</dbReference>
<gene>
    <name evidence="2" type="ORF">G5V58_21835</name>
</gene>
<name>A0A6G6WIK7_9ACTN</name>
<dbReference type="SUPFAM" id="SSF52799">
    <property type="entry name" value="(Phosphotyrosine protein) phosphatases II"/>
    <property type="match status" value="1"/>
</dbReference>
<dbReference type="Gene3D" id="3.90.190.10">
    <property type="entry name" value="Protein tyrosine phosphatase superfamily"/>
    <property type="match status" value="1"/>
</dbReference>